<keyword evidence="6" id="KW-0472">Membrane</keyword>
<evidence type="ECO:0000256" key="5">
    <source>
        <dbReference type="PROSITE-ProRule" id="PRU00169"/>
    </source>
</evidence>
<dbReference type="InterPro" id="IPR036890">
    <property type="entry name" value="HATPase_C_sf"/>
</dbReference>
<organism evidence="9 10">
    <name type="scientific">Alteromonas macleodii</name>
    <name type="common">Pseudoalteromonas macleodii</name>
    <dbReference type="NCBI Taxonomy" id="28108"/>
    <lineage>
        <taxon>Bacteria</taxon>
        <taxon>Pseudomonadati</taxon>
        <taxon>Pseudomonadota</taxon>
        <taxon>Gammaproteobacteria</taxon>
        <taxon>Alteromonadales</taxon>
        <taxon>Alteromonadaceae</taxon>
        <taxon>Alteromonas/Salinimonas group</taxon>
        <taxon>Alteromonas</taxon>
    </lineage>
</organism>
<dbReference type="PANTHER" id="PTHR45339">
    <property type="entry name" value="HYBRID SIGNAL TRANSDUCTION HISTIDINE KINASE J"/>
    <property type="match status" value="1"/>
</dbReference>
<accession>A0A126PVW9</accession>
<evidence type="ECO:0000313" key="9">
    <source>
        <dbReference type="EMBL" id="AMJ97174.1"/>
    </source>
</evidence>
<dbReference type="Pfam" id="PF00512">
    <property type="entry name" value="HisKA"/>
    <property type="match status" value="1"/>
</dbReference>
<dbReference type="InterPro" id="IPR011006">
    <property type="entry name" value="CheY-like_superfamily"/>
</dbReference>
<feature type="modified residue" description="4-aspartylphosphate" evidence="5">
    <location>
        <position position="663"/>
    </location>
</feature>
<dbReference type="PROSITE" id="PS50109">
    <property type="entry name" value="HIS_KIN"/>
    <property type="match status" value="1"/>
</dbReference>
<dbReference type="Pfam" id="PF00072">
    <property type="entry name" value="Response_reg"/>
    <property type="match status" value="2"/>
</dbReference>
<evidence type="ECO:0000259" key="7">
    <source>
        <dbReference type="PROSITE" id="PS50109"/>
    </source>
</evidence>
<evidence type="ECO:0000256" key="2">
    <source>
        <dbReference type="ARBA" id="ARBA00012438"/>
    </source>
</evidence>
<dbReference type="RefSeq" id="WP_061094164.1">
    <property type="nucleotide sequence ID" value="NZ_CP014323.1"/>
</dbReference>
<keyword evidence="3 5" id="KW-0597">Phosphoprotein</keyword>
<dbReference type="SMART" id="SM00448">
    <property type="entry name" value="REC"/>
    <property type="match status" value="2"/>
</dbReference>
<feature type="transmembrane region" description="Helical" evidence="6">
    <location>
        <begin position="194"/>
        <end position="217"/>
    </location>
</feature>
<reference evidence="9 10" key="1">
    <citation type="submission" date="2015-12" db="EMBL/GenBank/DDBJ databases">
        <authorList>
            <person name="Shamseldin A."/>
            <person name="Moawad H."/>
            <person name="Abd El-Rahim W.M."/>
            <person name="Sadowsky M.J."/>
        </authorList>
    </citation>
    <scope>NUCLEOTIDE SEQUENCE [LARGE SCALE GENOMIC DNA]</scope>
    <source>
        <strain evidence="9 10">D7</strain>
    </source>
</reference>
<evidence type="ECO:0000313" key="10">
    <source>
        <dbReference type="Proteomes" id="UP000063991"/>
    </source>
</evidence>
<dbReference type="InterPro" id="IPR005467">
    <property type="entry name" value="His_kinase_dom"/>
</dbReference>
<feature type="domain" description="Response regulatory" evidence="8">
    <location>
        <begin position="614"/>
        <end position="728"/>
    </location>
</feature>
<evidence type="ECO:0000256" key="6">
    <source>
        <dbReference type="SAM" id="Phobius"/>
    </source>
</evidence>
<keyword evidence="6" id="KW-0812">Transmembrane</keyword>
<dbReference type="InterPro" id="IPR003594">
    <property type="entry name" value="HATPase_dom"/>
</dbReference>
<dbReference type="Gene3D" id="3.30.565.10">
    <property type="entry name" value="Histidine kinase-like ATPase, C-terminal domain"/>
    <property type="match status" value="1"/>
</dbReference>
<proteinExistence type="predicted"/>
<dbReference type="SUPFAM" id="SSF47384">
    <property type="entry name" value="Homodimeric domain of signal transducing histidine kinase"/>
    <property type="match status" value="1"/>
</dbReference>
<keyword evidence="9" id="KW-0418">Kinase</keyword>
<evidence type="ECO:0000259" key="8">
    <source>
        <dbReference type="PROSITE" id="PS50110"/>
    </source>
</evidence>
<dbReference type="Gene3D" id="3.40.50.2300">
    <property type="match status" value="2"/>
</dbReference>
<dbReference type="PANTHER" id="PTHR45339:SF1">
    <property type="entry name" value="HYBRID SIGNAL TRANSDUCTION HISTIDINE KINASE J"/>
    <property type="match status" value="1"/>
</dbReference>
<dbReference type="GO" id="GO:0000155">
    <property type="term" value="F:phosphorelay sensor kinase activity"/>
    <property type="evidence" value="ECO:0007669"/>
    <property type="project" value="InterPro"/>
</dbReference>
<feature type="domain" description="Histidine kinase" evidence="7">
    <location>
        <begin position="251"/>
        <end position="468"/>
    </location>
</feature>
<dbReference type="InterPro" id="IPR036097">
    <property type="entry name" value="HisK_dim/P_sf"/>
</dbReference>
<comment type="catalytic activity">
    <reaction evidence="1">
        <text>ATP + protein L-histidine = ADP + protein N-phospho-L-histidine.</text>
        <dbReference type="EC" id="2.7.13.3"/>
    </reaction>
</comment>
<dbReference type="EC" id="2.7.13.3" evidence="2"/>
<dbReference type="PRINTS" id="PR00344">
    <property type="entry name" value="BCTRLSENSOR"/>
</dbReference>
<gene>
    <name evidence="9" type="ORF">AVL55_02745</name>
</gene>
<dbReference type="AlphaFoldDB" id="A0A126PVW9"/>
<keyword evidence="4" id="KW-0902">Two-component regulatory system</keyword>
<dbReference type="InterPro" id="IPR003661">
    <property type="entry name" value="HisK_dim/P_dom"/>
</dbReference>
<sequence>MSSNHTGQSQRKSSSISRPFTFSKVGVTALLIAMVFIAVLIALMSKQQALIAALKQQSYLEDNILATESSINQFTFQVESSAFSGPANYTILKRELQVTVQGISEYLRSSAGQAISPTVLSERDFAIAKEGLNSASARQVAQTTLDLLYTLIELPTDDATQRIQQQFSLLPMVNAMQAEENALLLRIQALRNKMLLTTILGAVVIVLWYFIACFFYKSNANKSPKKFGKSKLRLAMVDDDRDLQNKEFLQLISHEFRAPISAIISALELIPNMEEERTRLIQQAEQSSYRLLNLTNNLTDVLTNNTEDDLHFSDVDLISLLDECISPFSVRVKDKKIEFNMHCSHSVPHYAETDPVALSKVVVNILDNAVKFTANGLIDVTVTTLVKNQGIFLVIIISDTGIGIDEATQKRMFERFYRGEHSTGQRFPGAGIGLSVAKRSVDKLGGALQVTSTVGVGTEFKILLPLKPIEDLPATNSAPPNATFAVVDDLEISRLHLQSIITKEGFSARTFSSGANLLNLHEEILQFSGIIADLYMPGMNGLELVRTLKAIFGERVPPVIVLSATPDIANIIANSELPIYQSFVKPIDRNRFVDALHHLTASNARVVETTKKANVLLVEDEPINAEMVGYMLQCMGHEVTVSYTGDDAIIRVSENAFDCVLLDINLPDINGLEVAKIMKEGHPDLPIIALTANAHRSDKEASLQAGIRYHLVKPVTFQELKNTLRLAL</sequence>
<dbReference type="CDD" id="cd00156">
    <property type="entry name" value="REC"/>
    <property type="match status" value="1"/>
</dbReference>
<dbReference type="InterPro" id="IPR001789">
    <property type="entry name" value="Sig_transdc_resp-reg_receiver"/>
</dbReference>
<dbReference type="CDD" id="cd17546">
    <property type="entry name" value="REC_hyHK_CKI1_RcsC-like"/>
    <property type="match status" value="1"/>
</dbReference>
<dbReference type="CDD" id="cd00082">
    <property type="entry name" value="HisKA"/>
    <property type="match status" value="1"/>
</dbReference>
<dbReference type="InterPro" id="IPR004358">
    <property type="entry name" value="Sig_transdc_His_kin-like_C"/>
</dbReference>
<dbReference type="PROSITE" id="PS50110">
    <property type="entry name" value="RESPONSE_REGULATORY"/>
    <property type="match status" value="2"/>
</dbReference>
<dbReference type="Gene3D" id="1.10.287.130">
    <property type="match status" value="1"/>
</dbReference>
<evidence type="ECO:0000256" key="3">
    <source>
        <dbReference type="ARBA" id="ARBA00022553"/>
    </source>
</evidence>
<keyword evidence="6" id="KW-1133">Transmembrane helix</keyword>
<dbReference type="OrthoDB" id="9810730at2"/>
<feature type="transmembrane region" description="Helical" evidence="6">
    <location>
        <begin position="20"/>
        <end position="43"/>
    </location>
</feature>
<evidence type="ECO:0000256" key="1">
    <source>
        <dbReference type="ARBA" id="ARBA00000085"/>
    </source>
</evidence>
<keyword evidence="9" id="KW-0808">Transferase</keyword>
<feature type="modified residue" description="4-aspartylphosphate" evidence="5">
    <location>
        <position position="533"/>
    </location>
</feature>
<protein>
    <recommendedName>
        <fullName evidence="2">histidine kinase</fullName>
        <ecNumber evidence="2">2.7.13.3</ecNumber>
    </recommendedName>
</protein>
<dbReference type="SUPFAM" id="SSF52172">
    <property type="entry name" value="CheY-like"/>
    <property type="match status" value="2"/>
</dbReference>
<dbReference type="EMBL" id="CP014323">
    <property type="protein sequence ID" value="AMJ97174.1"/>
    <property type="molecule type" value="Genomic_DNA"/>
</dbReference>
<dbReference type="Pfam" id="PF02518">
    <property type="entry name" value="HATPase_c"/>
    <property type="match status" value="1"/>
</dbReference>
<dbReference type="SMART" id="SM00388">
    <property type="entry name" value="HisKA"/>
    <property type="match status" value="1"/>
</dbReference>
<evidence type="ECO:0000256" key="4">
    <source>
        <dbReference type="ARBA" id="ARBA00023012"/>
    </source>
</evidence>
<name>A0A126PVW9_ALTMA</name>
<dbReference type="Proteomes" id="UP000063991">
    <property type="component" value="Chromosome"/>
</dbReference>
<feature type="domain" description="Response regulatory" evidence="8">
    <location>
        <begin position="483"/>
        <end position="600"/>
    </location>
</feature>
<dbReference type="SMART" id="SM00387">
    <property type="entry name" value="HATPase_c"/>
    <property type="match status" value="1"/>
</dbReference>
<dbReference type="SUPFAM" id="SSF55874">
    <property type="entry name" value="ATPase domain of HSP90 chaperone/DNA topoisomerase II/histidine kinase"/>
    <property type="match status" value="1"/>
</dbReference>